<dbReference type="CDD" id="cd08414">
    <property type="entry name" value="PBP2_LTTR_aromatics_like"/>
    <property type="match status" value="1"/>
</dbReference>
<dbReference type="BioCyc" id="DPIE1322246:BN4_RS06545-MONOMER"/>
<name>M1WLW0_PSEP2</name>
<feature type="domain" description="HTH lysR-type" evidence="5">
    <location>
        <begin position="1"/>
        <end position="53"/>
    </location>
</feature>
<dbReference type="HOGENOM" id="CLU_039613_6_4_7"/>
<keyword evidence="7" id="KW-1185">Reference proteome</keyword>
<reference evidence="6 7" key="1">
    <citation type="journal article" date="2013" name="PLoS ONE">
        <title>The first genomic and proteomic characterization of a deep-sea sulfate reducer: insights into the piezophilic lifestyle of Desulfovibrio piezophilus.</title>
        <authorList>
            <person name="Pradel N."/>
            <person name="Ji B."/>
            <person name="Gimenez G."/>
            <person name="Talla E."/>
            <person name="Lenoble P."/>
            <person name="Garel M."/>
            <person name="Tamburini C."/>
            <person name="Fourquet P."/>
            <person name="Lebrun R."/>
            <person name="Bertin P."/>
            <person name="Denis Y."/>
            <person name="Pophillat M."/>
            <person name="Barbe V."/>
            <person name="Ollivier B."/>
            <person name="Dolla A."/>
        </authorList>
    </citation>
    <scope>NUCLEOTIDE SEQUENCE [LARGE SCALE GENOMIC DNA]</scope>
    <source>
        <strain evidence="7">DSM 10523 / SB164P1</strain>
    </source>
</reference>
<dbReference type="STRING" id="1322246.BN4_11308"/>
<proteinExistence type="inferred from homology"/>
<evidence type="ECO:0000256" key="1">
    <source>
        <dbReference type="ARBA" id="ARBA00009437"/>
    </source>
</evidence>
<evidence type="ECO:0000259" key="5">
    <source>
        <dbReference type="PROSITE" id="PS50931"/>
    </source>
</evidence>
<dbReference type="Pfam" id="PF00126">
    <property type="entry name" value="HTH_1"/>
    <property type="match status" value="1"/>
</dbReference>
<dbReference type="FunFam" id="1.10.10.10:FF:000001">
    <property type="entry name" value="LysR family transcriptional regulator"/>
    <property type="match status" value="1"/>
</dbReference>
<keyword evidence="4" id="KW-0804">Transcription</keyword>
<dbReference type="SUPFAM" id="SSF53850">
    <property type="entry name" value="Periplasmic binding protein-like II"/>
    <property type="match status" value="1"/>
</dbReference>
<dbReference type="PANTHER" id="PTHR30346:SF0">
    <property type="entry name" value="HCA OPERON TRANSCRIPTIONAL ACTIVATOR HCAR"/>
    <property type="match status" value="1"/>
</dbReference>
<dbReference type="PATRIC" id="fig|879567.3.peg.1357"/>
<organism evidence="6 7">
    <name type="scientific">Pseudodesulfovibrio piezophilus (strain DSM 21447 / JCM 15486 / C1TLV30)</name>
    <name type="common">Desulfovibrio piezophilus</name>
    <dbReference type="NCBI Taxonomy" id="1322246"/>
    <lineage>
        <taxon>Bacteria</taxon>
        <taxon>Pseudomonadati</taxon>
        <taxon>Thermodesulfobacteriota</taxon>
        <taxon>Desulfovibrionia</taxon>
        <taxon>Desulfovibrionales</taxon>
        <taxon>Desulfovibrionaceae</taxon>
    </lineage>
</organism>
<dbReference type="PRINTS" id="PR00039">
    <property type="entry name" value="HTHLYSR"/>
</dbReference>
<dbReference type="eggNOG" id="COG0583">
    <property type="taxonomic scope" value="Bacteria"/>
</dbReference>
<dbReference type="PROSITE" id="PS50931">
    <property type="entry name" value="HTH_LYSR"/>
    <property type="match status" value="1"/>
</dbReference>
<accession>M1WLW0</accession>
<dbReference type="GO" id="GO:0003677">
    <property type="term" value="F:DNA binding"/>
    <property type="evidence" value="ECO:0007669"/>
    <property type="project" value="UniProtKB-KW"/>
</dbReference>
<dbReference type="Gene3D" id="3.40.190.10">
    <property type="entry name" value="Periplasmic binding protein-like II"/>
    <property type="match status" value="2"/>
</dbReference>
<evidence type="ECO:0000256" key="2">
    <source>
        <dbReference type="ARBA" id="ARBA00023015"/>
    </source>
</evidence>
<dbReference type="GO" id="GO:0003700">
    <property type="term" value="F:DNA-binding transcription factor activity"/>
    <property type="evidence" value="ECO:0007669"/>
    <property type="project" value="InterPro"/>
</dbReference>
<keyword evidence="3" id="KW-0238">DNA-binding</keyword>
<dbReference type="InterPro" id="IPR000847">
    <property type="entry name" value="LysR_HTH_N"/>
</dbReference>
<sequence length="289" mass="32554">MLYFLTVAEELNFRKAAVRLHMTQPPLSMQIATLEEELGVRLFRRDRRRVELTEAGKILAHDTRKILSDIESAQQRAIDVGNGITGRLRVGFVGPAIDGPLAPDLKKFRTQNPEVVFELTEATTEKQIRMVREQELNMGIVRLLGHDTTALACTLYHAETYVLAVPQDHLLANEKSVSLTQLDNEPLIFFPRHINPTLHDAWITAFAKAQARMRRVQQTVTKHTSVALVAAGHGVALVPESTARTGRAGVRFIPLRGIVPTLEIHLIHDQRRLFPLADSFHHFLLNQPK</sequence>
<reference evidence="7" key="2">
    <citation type="journal article" date="2013" name="Stand. Genomic Sci.">
        <title>Complete genome sequence of Desulfocapsa sulfexigens, a marine deltaproteobacterium specialized in disproportionating inorganic sulfur compounds.</title>
        <authorList>
            <person name="Finster K.W."/>
            <person name="Kjeldsen K.U."/>
            <person name="Kube M."/>
            <person name="Reinhardt R."/>
            <person name="Mussmann M."/>
            <person name="Amann R."/>
            <person name="Schreiber L."/>
        </authorList>
    </citation>
    <scope>NUCLEOTIDE SEQUENCE [LARGE SCALE GENOMIC DNA]</scope>
    <source>
        <strain evidence="7">DSM 10523 / SB164P1</strain>
    </source>
</reference>
<dbReference type="InterPro" id="IPR036390">
    <property type="entry name" value="WH_DNA-bd_sf"/>
</dbReference>
<evidence type="ECO:0000256" key="4">
    <source>
        <dbReference type="ARBA" id="ARBA00023163"/>
    </source>
</evidence>
<dbReference type="Proteomes" id="UP000011724">
    <property type="component" value="Chromosome"/>
</dbReference>
<dbReference type="EMBL" id="FO203427">
    <property type="protein sequence ID" value="CCH48545.1"/>
    <property type="molecule type" value="Genomic_DNA"/>
</dbReference>
<dbReference type="SUPFAM" id="SSF46785">
    <property type="entry name" value="Winged helix' DNA-binding domain"/>
    <property type="match status" value="1"/>
</dbReference>
<dbReference type="PANTHER" id="PTHR30346">
    <property type="entry name" value="TRANSCRIPTIONAL DUAL REGULATOR HCAR-RELATED"/>
    <property type="match status" value="1"/>
</dbReference>
<dbReference type="KEGG" id="dpi:BN4_11308"/>
<gene>
    <name evidence="6" type="ordered locus">BN4_11308</name>
</gene>
<dbReference type="GO" id="GO:0032993">
    <property type="term" value="C:protein-DNA complex"/>
    <property type="evidence" value="ECO:0007669"/>
    <property type="project" value="TreeGrafter"/>
</dbReference>
<protein>
    <submittedName>
        <fullName evidence="6">Transcriptional regulator, LysR family</fullName>
    </submittedName>
</protein>
<evidence type="ECO:0000256" key="3">
    <source>
        <dbReference type="ARBA" id="ARBA00023125"/>
    </source>
</evidence>
<dbReference type="InterPro" id="IPR036388">
    <property type="entry name" value="WH-like_DNA-bd_sf"/>
</dbReference>
<comment type="similarity">
    <text evidence="1">Belongs to the LysR transcriptional regulatory family.</text>
</comment>
<dbReference type="Gene3D" id="1.10.10.10">
    <property type="entry name" value="Winged helix-like DNA-binding domain superfamily/Winged helix DNA-binding domain"/>
    <property type="match status" value="1"/>
</dbReference>
<evidence type="ECO:0000313" key="7">
    <source>
        <dbReference type="Proteomes" id="UP000011724"/>
    </source>
</evidence>
<evidence type="ECO:0000313" key="6">
    <source>
        <dbReference type="EMBL" id="CCH48545.1"/>
    </source>
</evidence>
<dbReference type="AlphaFoldDB" id="M1WLW0"/>
<dbReference type="Pfam" id="PF03466">
    <property type="entry name" value="LysR_substrate"/>
    <property type="match status" value="1"/>
</dbReference>
<dbReference type="InterPro" id="IPR005119">
    <property type="entry name" value="LysR_subst-bd"/>
</dbReference>
<keyword evidence="2" id="KW-0805">Transcription regulation</keyword>